<dbReference type="Proteomes" id="UP000727993">
    <property type="component" value="Unassembled WGS sequence"/>
</dbReference>
<protein>
    <submittedName>
        <fullName evidence="2">Cupin domain-containing protein</fullName>
    </submittedName>
</protein>
<dbReference type="EMBL" id="JADJZA010000007">
    <property type="protein sequence ID" value="MBK9297732.1"/>
    <property type="molecule type" value="Genomic_DNA"/>
</dbReference>
<dbReference type="InterPro" id="IPR014710">
    <property type="entry name" value="RmlC-like_jellyroll"/>
</dbReference>
<reference evidence="2 3" key="1">
    <citation type="submission" date="2020-10" db="EMBL/GenBank/DDBJ databases">
        <title>Connecting structure to function with the recovery of over 1000 high-quality activated sludge metagenome-assembled genomes encoding full-length rRNA genes using long-read sequencing.</title>
        <authorList>
            <person name="Singleton C.M."/>
            <person name="Petriglieri F."/>
            <person name="Kristensen J.M."/>
            <person name="Kirkegaard R.H."/>
            <person name="Michaelsen T.Y."/>
            <person name="Andersen M.H."/>
            <person name="Karst S.M."/>
            <person name="Dueholm M.S."/>
            <person name="Nielsen P.H."/>
            <person name="Albertsen M."/>
        </authorList>
    </citation>
    <scope>NUCLEOTIDE SEQUENCE [LARGE SCALE GENOMIC DNA]</scope>
    <source>
        <strain evidence="2">Lyne_18-Q3-R50-59_MAXAC.006</strain>
    </source>
</reference>
<dbReference type="Gene3D" id="2.60.120.10">
    <property type="entry name" value="Jelly Rolls"/>
    <property type="match status" value="1"/>
</dbReference>
<name>A0A936TF50_9ACTN</name>
<comment type="caution">
    <text evidence="2">The sequence shown here is derived from an EMBL/GenBank/DDBJ whole genome shotgun (WGS) entry which is preliminary data.</text>
</comment>
<evidence type="ECO:0000259" key="1">
    <source>
        <dbReference type="Pfam" id="PF07883"/>
    </source>
</evidence>
<dbReference type="AlphaFoldDB" id="A0A936TF50"/>
<evidence type="ECO:0000313" key="3">
    <source>
        <dbReference type="Proteomes" id="UP000727993"/>
    </source>
</evidence>
<dbReference type="InterPro" id="IPR053146">
    <property type="entry name" value="QDO-like"/>
</dbReference>
<dbReference type="PANTHER" id="PTHR36440:SF1">
    <property type="entry name" value="PUTATIVE (AFU_ORTHOLOGUE AFUA_8G07350)-RELATED"/>
    <property type="match status" value="1"/>
</dbReference>
<evidence type="ECO:0000313" key="2">
    <source>
        <dbReference type="EMBL" id="MBK9297732.1"/>
    </source>
</evidence>
<dbReference type="PANTHER" id="PTHR36440">
    <property type="entry name" value="PUTATIVE (AFU_ORTHOLOGUE AFUA_8G07350)-RELATED"/>
    <property type="match status" value="1"/>
</dbReference>
<dbReference type="Pfam" id="PF07883">
    <property type="entry name" value="Cupin_2"/>
    <property type="match status" value="1"/>
</dbReference>
<dbReference type="InterPro" id="IPR011051">
    <property type="entry name" value="RmlC_Cupin_sf"/>
</dbReference>
<feature type="domain" description="Cupin type-2" evidence="1">
    <location>
        <begin position="24"/>
        <end position="91"/>
    </location>
</feature>
<accession>A0A936TF50</accession>
<sequence>MGGIAATFVADGAETNGAYSISTWRLDPHTTGPGAHHHPEDDVFLVTEGTMSFLIDDRWDDAPVGTFVLVPGGTTHDFENRSDAPAAVFTIATPGNFERSMPAIVDWFRDHPPGAAPQPDGTNL</sequence>
<proteinExistence type="predicted"/>
<gene>
    <name evidence="2" type="ORF">IPN02_13065</name>
</gene>
<dbReference type="InterPro" id="IPR013096">
    <property type="entry name" value="Cupin_2"/>
</dbReference>
<organism evidence="2 3">
    <name type="scientific">Candidatus Neomicrothrix subdominans</name>
    <dbReference type="NCBI Taxonomy" id="2954438"/>
    <lineage>
        <taxon>Bacteria</taxon>
        <taxon>Bacillati</taxon>
        <taxon>Actinomycetota</taxon>
        <taxon>Acidimicrobiia</taxon>
        <taxon>Acidimicrobiales</taxon>
        <taxon>Microthrixaceae</taxon>
        <taxon>Candidatus Neomicrothrix</taxon>
    </lineage>
</organism>
<dbReference type="SUPFAM" id="SSF51182">
    <property type="entry name" value="RmlC-like cupins"/>
    <property type="match status" value="1"/>
</dbReference>